<dbReference type="Proteomes" id="UP001596504">
    <property type="component" value="Unassembled WGS sequence"/>
</dbReference>
<dbReference type="InterPro" id="IPR001763">
    <property type="entry name" value="Rhodanese-like_dom"/>
</dbReference>
<organism evidence="5 6">
    <name type="scientific">Saccharopolyspora griseoalba</name>
    <dbReference type="NCBI Taxonomy" id="1431848"/>
    <lineage>
        <taxon>Bacteria</taxon>
        <taxon>Bacillati</taxon>
        <taxon>Actinomycetota</taxon>
        <taxon>Actinomycetes</taxon>
        <taxon>Pseudonocardiales</taxon>
        <taxon>Pseudonocardiaceae</taxon>
        <taxon>Saccharopolyspora</taxon>
    </lineage>
</organism>
<feature type="region of interest" description="Disordered" evidence="2">
    <location>
        <begin position="1"/>
        <end position="26"/>
    </location>
</feature>
<evidence type="ECO:0000313" key="5">
    <source>
        <dbReference type="EMBL" id="MFC7344443.1"/>
    </source>
</evidence>
<accession>A0ABW2LT18</accession>
<proteinExistence type="predicted"/>
<dbReference type="InterPro" id="IPR006099">
    <property type="entry name" value="MeMalonylCoA_mutase_a/b_cat"/>
</dbReference>
<dbReference type="SUPFAM" id="SSF51703">
    <property type="entry name" value="Cobalamin (vitamin B12)-dependent enzymes"/>
    <property type="match status" value="1"/>
</dbReference>
<protein>
    <submittedName>
        <fullName evidence="5">Methylmalonyl-CoA mutase family protein</fullName>
    </submittedName>
</protein>
<feature type="region of interest" description="Disordered" evidence="2">
    <location>
        <begin position="452"/>
        <end position="478"/>
    </location>
</feature>
<keyword evidence="6" id="KW-1185">Reference proteome</keyword>
<dbReference type="Pfam" id="PF01642">
    <property type="entry name" value="MM_CoA_mutase"/>
    <property type="match status" value="2"/>
</dbReference>
<comment type="caution">
    <text evidence="5">The sequence shown here is derived from an EMBL/GenBank/DDBJ whole genome shotgun (WGS) entry which is preliminary data.</text>
</comment>
<evidence type="ECO:0000256" key="1">
    <source>
        <dbReference type="ARBA" id="ARBA00011870"/>
    </source>
</evidence>
<dbReference type="Gene3D" id="3.20.20.240">
    <property type="entry name" value="Methylmalonyl-CoA mutase"/>
    <property type="match status" value="1"/>
</dbReference>
<dbReference type="InterPro" id="IPR024067">
    <property type="entry name" value="Me-malonyl-CoA_mutase_sm_su_N"/>
</dbReference>
<reference evidence="6" key="1">
    <citation type="journal article" date="2019" name="Int. J. Syst. Evol. Microbiol.">
        <title>The Global Catalogue of Microorganisms (GCM) 10K type strain sequencing project: providing services to taxonomists for standard genome sequencing and annotation.</title>
        <authorList>
            <consortium name="The Broad Institute Genomics Platform"/>
            <consortium name="The Broad Institute Genome Sequencing Center for Infectious Disease"/>
            <person name="Wu L."/>
            <person name="Ma J."/>
        </authorList>
    </citation>
    <scope>NUCLEOTIDE SEQUENCE [LARGE SCALE GENOMIC DNA]</scope>
    <source>
        <strain evidence="6">WLHS5</strain>
    </source>
</reference>
<comment type="subunit">
    <text evidence="1">Heterodimer of an alpha and a beta chain.</text>
</comment>
<feature type="domain" description="Ig-like" evidence="4">
    <location>
        <begin position="220"/>
        <end position="323"/>
    </location>
</feature>
<sequence>MVAHSTSSGGKPELALAAEFDEPTREQWRDQVQKALKRSGLLGDEPPEGPVEDVLASRTYDGIDIHPLYTEASEGAGLPGLAPFVRGARAQGSAAEGWEVRQLHEHPDAAETNREMLADLHNGVGSLWLRVGSGGIAADELPDALDGVHLDMITTALDGGAEFAAAAEALLALAAEQGVPAGQLRGNLGADPLGVLARTGRPGDQAAAVALAQRCANEFPQLTALAVDALPHHEAGGSDAQELGCSLAAATTYLRWLTEAGMDVDTAAQQLEFRYAATADQFLTIAKLRAARRLWEQVTRSCGASEPARAQNQHAVTSRAMLTRRDPWVNMLRGTIATFAAGVGGARSVTTLPFDAAIGLPDDFARRIARNTQALLLEESHLAQVIDPAGGSYYVETLTDELAEAAWSWFQRIEAAGGLPAALESGLVGEEIEATWQQRRAAISHRSDALTGVSEFPDLDEEPLEREPAPERPTGGLPVHRYAEDYEALRDAADRHRAETGTRPAVFLATLGPLAKHNARASFARNLFAAGGVDATEAGPTETVQEVLAAHDGAPVVCLCSSDALYAERAAETARALKEAGAKTVLLAGEPAEPIEGVDGYVHVGCDALTVLEDVHAELGVRG</sequence>
<dbReference type="PROSITE" id="PS50206">
    <property type="entry name" value="RHODANESE_3"/>
    <property type="match status" value="1"/>
</dbReference>
<evidence type="ECO:0000313" key="6">
    <source>
        <dbReference type="Proteomes" id="UP001596504"/>
    </source>
</evidence>
<dbReference type="CDD" id="cd03677">
    <property type="entry name" value="MM_CoA_mutase_beta"/>
    <property type="match status" value="1"/>
</dbReference>
<dbReference type="PANTHER" id="PTHR48101:SF4">
    <property type="entry name" value="METHYLMALONYL-COA MUTASE, MITOCHONDRIAL"/>
    <property type="match status" value="1"/>
</dbReference>
<dbReference type="Gene3D" id="3.40.50.280">
    <property type="entry name" value="Cobalamin-binding domain"/>
    <property type="match status" value="1"/>
</dbReference>
<dbReference type="RefSeq" id="WP_380672230.1">
    <property type="nucleotide sequence ID" value="NZ_JBHTCJ010000016.1"/>
</dbReference>
<dbReference type="InterPro" id="IPR016176">
    <property type="entry name" value="Cbl-dep_enz_cat"/>
</dbReference>
<dbReference type="InterPro" id="IPR007110">
    <property type="entry name" value="Ig-like_dom"/>
</dbReference>
<evidence type="ECO:0000259" key="3">
    <source>
        <dbReference type="PROSITE" id="PS50206"/>
    </source>
</evidence>
<dbReference type="PROSITE" id="PS50835">
    <property type="entry name" value="IG_LIKE"/>
    <property type="match status" value="1"/>
</dbReference>
<dbReference type="Gene3D" id="1.10.196.20">
    <property type="match status" value="1"/>
</dbReference>
<evidence type="ECO:0000256" key="2">
    <source>
        <dbReference type="SAM" id="MobiDB-lite"/>
    </source>
</evidence>
<gene>
    <name evidence="5" type="ORF">ACFQRI_23810</name>
</gene>
<dbReference type="PANTHER" id="PTHR48101">
    <property type="entry name" value="METHYLMALONYL-COA MUTASE, MITOCHONDRIAL-RELATED"/>
    <property type="match status" value="1"/>
</dbReference>
<name>A0ABW2LT18_9PSEU</name>
<evidence type="ECO:0000259" key="4">
    <source>
        <dbReference type="PROSITE" id="PS50835"/>
    </source>
</evidence>
<dbReference type="EMBL" id="JBHTCJ010000016">
    <property type="protein sequence ID" value="MFC7344443.1"/>
    <property type="molecule type" value="Genomic_DNA"/>
</dbReference>
<feature type="domain" description="Rhodanese" evidence="3">
    <location>
        <begin position="540"/>
        <end position="594"/>
    </location>
</feature>